<evidence type="ECO:0000313" key="4">
    <source>
        <dbReference type="Proteomes" id="UP000006352"/>
    </source>
</evidence>
<protein>
    <submittedName>
        <fullName evidence="3">Uncharacterized protein</fullName>
    </submittedName>
</protein>
<dbReference type="InParanoid" id="J7RV27"/>
<dbReference type="GeneID" id="24093076"/>
<proteinExistence type="predicted"/>
<evidence type="ECO:0000256" key="2">
    <source>
        <dbReference type="SAM" id="Phobius"/>
    </source>
</evidence>
<dbReference type="AlphaFoldDB" id="J7RV27"/>
<keyword evidence="4" id="KW-1185">Reference proteome</keyword>
<feature type="compositionally biased region" description="Pro residues" evidence="1">
    <location>
        <begin position="586"/>
        <end position="601"/>
    </location>
</feature>
<dbReference type="EMBL" id="HE796869">
    <property type="protein sequence ID" value="CCL98165.1"/>
    <property type="molecule type" value="Genomic_DNA"/>
</dbReference>
<feature type="region of interest" description="Disordered" evidence="1">
    <location>
        <begin position="431"/>
        <end position="459"/>
    </location>
</feature>
<reference evidence="3 4" key="1">
    <citation type="journal article" date="2012" name="Appl. Environ. Microbiol.">
        <title>Short-read sequencing for genomic analysis of the brown rot fungus Fibroporia radiculosa.</title>
        <authorList>
            <person name="Tang J.D."/>
            <person name="Perkins A.D."/>
            <person name="Sonstegard T.S."/>
            <person name="Schroeder S.G."/>
            <person name="Burgess S.C."/>
            <person name="Diehl S.V."/>
        </authorList>
    </citation>
    <scope>NUCLEOTIDE SEQUENCE [LARGE SCALE GENOMIC DNA]</scope>
    <source>
        <strain evidence="3 4">TFFH 294</strain>
    </source>
</reference>
<evidence type="ECO:0000313" key="3">
    <source>
        <dbReference type="EMBL" id="CCL98165.1"/>
    </source>
</evidence>
<feature type="region of interest" description="Disordered" evidence="1">
    <location>
        <begin position="246"/>
        <end position="276"/>
    </location>
</feature>
<dbReference type="HOGENOM" id="CLU_330104_0_0_1"/>
<feature type="region of interest" description="Disordered" evidence="1">
    <location>
        <begin position="614"/>
        <end position="640"/>
    </location>
</feature>
<keyword evidence="2" id="KW-0812">Transmembrane</keyword>
<organism evidence="3 4">
    <name type="scientific">Fibroporia radiculosa</name>
    <dbReference type="NCBI Taxonomy" id="599839"/>
    <lineage>
        <taxon>Eukaryota</taxon>
        <taxon>Fungi</taxon>
        <taxon>Dikarya</taxon>
        <taxon>Basidiomycota</taxon>
        <taxon>Agaricomycotina</taxon>
        <taxon>Agaricomycetes</taxon>
        <taxon>Polyporales</taxon>
        <taxon>Fibroporiaceae</taxon>
        <taxon>Fibroporia</taxon>
    </lineage>
</organism>
<dbReference type="RefSeq" id="XP_012177448.1">
    <property type="nucleotide sequence ID" value="XM_012322058.1"/>
</dbReference>
<keyword evidence="2" id="KW-0472">Membrane</keyword>
<gene>
    <name evidence="3" type="ORF">FIBRA_00159</name>
</gene>
<accession>J7RV27</accession>
<evidence type="ECO:0000256" key="1">
    <source>
        <dbReference type="SAM" id="MobiDB-lite"/>
    </source>
</evidence>
<feature type="transmembrane region" description="Helical" evidence="2">
    <location>
        <begin position="838"/>
        <end position="864"/>
    </location>
</feature>
<sequence length="869" mass="93062">MDALANCYNPVRFVLQPSGLLVRKNWLQLCPLDPAIRASPVEAHDERTLVNTQHDDAPVAPFTACAQEEQALLSPPLPLAHDAGIHRDKLCMPLPDTGKIPVEDGADPDPPFLELRKASSAAGVHVFFSPFRGLLPLAAIARRGRSVTYHGSRMSEPCVAPARPPRLVVGRRTVGRVPFEAQWARRCPDDSGPVLSDPGPTQELVLLTTHQSRNGASAQSRPQASGLLAGSPERILVEATSAYGPTCQVRPRAGDSQAMRASPDPSGEFPPPDRGTAYIGAASTPEWIRDTRGAARSVLPRGTEPGSAQIRVLIVVRLSTTRRAEPEVVHAAAFISGNEYERTRTSDGRADTVRIWRRRTPARQWAGRGGAGRQSVPCVCTVDGTRGESEYSKDSRQRGCSSTADRVFSAQLGRPLPLARERWDARTLPDRACPSQKAAGGAPSGTPALVGGEKGRTETEVRSAVRTAVLRASVPASSSPTAVARTVQDRTRDAYTADAYRHTRVSRGLEPARGHKDDRGALAKIRPYGSVNVDDATPARASRGRVQVLGKHCVRACVRALTEQRKTGYPGRREMQNTLLDARQVPLPPACPPHPSSSPSPPREDAAFEIDARRGVEGKEGGGTFARARLRGCGDSQPSSKIECIDSMATIGRPASNAHRTLNGAGPETPRLSRRLAPAHPADEGTGVGRTRGGQEAGRGRGRGRYDGRASAPVQRCLSEPGPRRSPGGQQRTEKWPSERTPLATLRGCRRTYVHGYVHTPLQNDVPEPLTPRCPALRRLRVCRGEGADSGHAGGLIQQRTKVRARGDPLSFYGGGSAPACAPGPVRTDNGGEKRSCALAASAVCAGVFASRSLLLFLLFLFLFGRGTP</sequence>
<name>J7RV27_9APHY</name>
<feature type="region of interest" description="Disordered" evidence="1">
    <location>
        <begin position="586"/>
        <end position="605"/>
    </location>
</feature>
<feature type="region of interest" description="Disordered" evidence="1">
    <location>
        <begin position="655"/>
        <end position="739"/>
    </location>
</feature>
<dbReference type="Proteomes" id="UP000006352">
    <property type="component" value="Unassembled WGS sequence"/>
</dbReference>
<keyword evidence="2" id="KW-1133">Transmembrane helix</keyword>
<feature type="compositionally biased region" description="Gly residues" evidence="1">
    <location>
        <begin position="686"/>
        <end position="697"/>
    </location>
</feature>